<evidence type="ECO:0000313" key="4">
    <source>
        <dbReference type="EMBL" id="SFK95279.1"/>
    </source>
</evidence>
<dbReference type="RefSeq" id="WP_092276828.1">
    <property type="nucleotide sequence ID" value="NZ_BJOE01000060.1"/>
</dbReference>
<accession>A0A1I4DQQ9</accession>
<gene>
    <name evidence="4" type="ORF">SAMN05518846_12555</name>
</gene>
<organism evidence="4 5">
    <name type="scientific">Brevibacillus centrosporus</name>
    <dbReference type="NCBI Taxonomy" id="54910"/>
    <lineage>
        <taxon>Bacteria</taxon>
        <taxon>Bacillati</taxon>
        <taxon>Bacillota</taxon>
        <taxon>Bacilli</taxon>
        <taxon>Bacillales</taxon>
        <taxon>Paenibacillaceae</taxon>
        <taxon>Brevibacillus</taxon>
    </lineage>
</organism>
<keyword evidence="2 3" id="KW-0479">Metal-binding</keyword>
<evidence type="ECO:0000256" key="3">
    <source>
        <dbReference type="PIRSR" id="PIRSR607837-1"/>
    </source>
</evidence>
<sequence>MKQDAVRFYDYHLWANERVFQRLREVPQEVCEQEIPSVFPTITKTLQHMLRTDHVWLLAMKGESYENVGKIVGALSQQLEGKGPEELREGFIEIGEKFKDFFAQTDLDAKAPYTHPAMGTIHVPYSEIVQHVVNHGTYHRGNISAMLRQLGHAGASHDYIYFLFEKNL</sequence>
<dbReference type="PANTHER" id="PTHR37302:SF1">
    <property type="entry name" value="PROTEIN DINB"/>
    <property type="match status" value="1"/>
</dbReference>
<evidence type="ECO:0000256" key="2">
    <source>
        <dbReference type="ARBA" id="ARBA00022723"/>
    </source>
</evidence>
<dbReference type="Pfam" id="PF05163">
    <property type="entry name" value="DinB"/>
    <property type="match status" value="1"/>
</dbReference>
<evidence type="ECO:0000313" key="5">
    <source>
        <dbReference type="Proteomes" id="UP000198915"/>
    </source>
</evidence>
<reference evidence="5" key="1">
    <citation type="submission" date="2016-10" db="EMBL/GenBank/DDBJ databases">
        <authorList>
            <person name="Varghese N."/>
            <person name="Submissions S."/>
        </authorList>
    </citation>
    <scope>NUCLEOTIDE SEQUENCE [LARGE SCALE GENOMIC DNA]</scope>
    <source>
        <strain evidence="5">OK042</strain>
    </source>
</reference>
<dbReference type="SUPFAM" id="SSF109854">
    <property type="entry name" value="DinB/YfiT-like putative metalloenzymes"/>
    <property type="match status" value="1"/>
</dbReference>
<dbReference type="Proteomes" id="UP000198915">
    <property type="component" value="Unassembled WGS sequence"/>
</dbReference>
<dbReference type="InterPro" id="IPR007837">
    <property type="entry name" value="DinB"/>
</dbReference>
<comment type="similarity">
    <text evidence="1">Belongs to the DinB family.</text>
</comment>
<dbReference type="GO" id="GO:0046872">
    <property type="term" value="F:metal ion binding"/>
    <property type="evidence" value="ECO:0007669"/>
    <property type="project" value="UniProtKB-KW"/>
</dbReference>
<dbReference type="PANTHER" id="PTHR37302">
    <property type="entry name" value="SLR1116 PROTEIN"/>
    <property type="match status" value="1"/>
</dbReference>
<protein>
    <submittedName>
        <fullName evidence="4">Uncharacterized damage-inducible protein DinB (Forms a four-helix bundle)</fullName>
    </submittedName>
</protein>
<feature type="binding site" evidence="3">
    <location>
        <position position="48"/>
    </location>
    <ligand>
        <name>a divalent metal cation</name>
        <dbReference type="ChEBI" id="CHEBI:60240"/>
    </ligand>
</feature>
<proteinExistence type="inferred from homology"/>
<dbReference type="EMBL" id="FORT01000025">
    <property type="protein sequence ID" value="SFK95279.1"/>
    <property type="molecule type" value="Genomic_DNA"/>
</dbReference>
<keyword evidence="5" id="KW-1185">Reference proteome</keyword>
<name>A0A1I4DQQ9_9BACL</name>
<dbReference type="AlphaFoldDB" id="A0A1I4DQQ9"/>
<feature type="binding site" evidence="3">
    <location>
        <position position="135"/>
    </location>
    <ligand>
        <name>a divalent metal cation</name>
        <dbReference type="ChEBI" id="CHEBI:60240"/>
    </ligand>
</feature>
<dbReference type="STRING" id="1884381.SAMN05518846_12555"/>
<dbReference type="Gene3D" id="1.20.120.450">
    <property type="entry name" value="dinb family like domain"/>
    <property type="match status" value="1"/>
</dbReference>
<evidence type="ECO:0000256" key="1">
    <source>
        <dbReference type="ARBA" id="ARBA00008635"/>
    </source>
</evidence>
<dbReference type="InterPro" id="IPR034660">
    <property type="entry name" value="DinB/YfiT-like"/>
</dbReference>
<feature type="binding site" evidence="3">
    <location>
        <position position="139"/>
    </location>
    <ligand>
        <name>a divalent metal cation</name>
        <dbReference type="ChEBI" id="CHEBI:60240"/>
    </ligand>
</feature>